<sequence>MPIASNSQNFRRAAFRRPSVLMQRTLHSCSLDNAAGPQITHPSRVSTATGLVSALRPPSSGSDSGDEANPLVTLVSAKDLRRFVPFPSVFSADRAEPKANQPGCLAAESRATNTAERNWVNFACQLELVCDVLSHQRSLSSGVQQAVDQTLPPVGTVSDSLNHLKTTPAVLSGSDVHLGLPWFSGFPPLACLRSREVRVALPGCRPAGCGKVTHPIRAIPFEMPILLAVSAARGDSSHTANRSATAVWRTVASSCLRLRGLLRRLAGFVSLAGSDLSDRDSSRSWACSPRNRRYSDKSAAIVSFAFVFSSHLIRTGVGRRSRLIAIVISAADSSPSRRPPFLGSLPSAVKASIVRLRWSYCERRPTSLGGVCTSFLI</sequence>
<accession>A0A0V0Z9C2</accession>
<comment type="caution">
    <text evidence="1">The sequence shown here is derived from an EMBL/GenBank/DDBJ whole genome shotgun (WGS) entry which is preliminary data.</text>
</comment>
<reference evidence="1 2" key="1">
    <citation type="submission" date="2015-01" db="EMBL/GenBank/DDBJ databases">
        <title>Evolution of Trichinella species and genotypes.</title>
        <authorList>
            <person name="Korhonen P.K."/>
            <person name="Edoardo P."/>
            <person name="Giuseppe L.R."/>
            <person name="Gasser R.B."/>
        </authorList>
    </citation>
    <scope>NUCLEOTIDE SEQUENCE [LARGE SCALE GENOMIC DNA]</scope>
    <source>
        <strain evidence="1">ISS2496</strain>
    </source>
</reference>
<name>A0A0V0Z9C2_9BILA</name>
<dbReference type="Proteomes" id="UP000054783">
    <property type="component" value="Unassembled WGS sequence"/>
</dbReference>
<keyword evidence="2" id="KW-1185">Reference proteome</keyword>
<proteinExistence type="predicted"/>
<evidence type="ECO:0000313" key="2">
    <source>
        <dbReference type="Proteomes" id="UP000054783"/>
    </source>
</evidence>
<gene>
    <name evidence="1" type="ORF">T12_14533</name>
</gene>
<evidence type="ECO:0000313" key="1">
    <source>
        <dbReference type="EMBL" id="KRY08956.1"/>
    </source>
</evidence>
<dbReference type="EMBL" id="JYDQ01000299">
    <property type="protein sequence ID" value="KRY08956.1"/>
    <property type="molecule type" value="Genomic_DNA"/>
</dbReference>
<protein>
    <submittedName>
        <fullName evidence="1">Uncharacterized protein</fullName>
    </submittedName>
</protein>
<organism evidence="1 2">
    <name type="scientific">Trichinella patagoniensis</name>
    <dbReference type="NCBI Taxonomy" id="990121"/>
    <lineage>
        <taxon>Eukaryota</taxon>
        <taxon>Metazoa</taxon>
        <taxon>Ecdysozoa</taxon>
        <taxon>Nematoda</taxon>
        <taxon>Enoplea</taxon>
        <taxon>Dorylaimia</taxon>
        <taxon>Trichinellida</taxon>
        <taxon>Trichinellidae</taxon>
        <taxon>Trichinella</taxon>
    </lineage>
</organism>
<dbReference type="AlphaFoldDB" id="A0A0V0Z9C2"/>